<comment type="similarity">
    <text evidence="1">Belongs to the peptidase S58 family.</text>
</comment>
<dbReference type="InterPro" id="IPR016117">
    <property type="entry name" value="ArgJ-like_dom_sf"/>
</dbReference>
<keyword evidence="2" id="KW-0031">Aminopeptidase</keyword>
<dbReference type="GO" id="GO:0004177">
    <property type="term" value="F:aminopeptidase activity"/>
    <property type="evidence" value="ECO:0007669"/>
    <property type="project" value="UniProtKB-KW"/>
</dbReference>
<sequence length="321" mass="33435">MKKIPFAEIEGVQVGNAQNDKAKTGVTVLCFPAGAKTGVDISGGGPASRETPVLDPTREDLGIHAIVLAGGSAYGLAAADGVMRCLEENGIGFDTGFARIPLVVQSDIYDLSYGSASVRPDSDMGYTACKNALRQNSPLSGSVGAGTGATVGKFCGMKQSQKSGIGYYAVQVGELKIGAVVVVNALGDIYAKEKKIAGLTNAQRTDFLDSVQELYRLAAPKDLLSRTNTTIGVVVTNGAFDKAQLTRIAQQTRNAYARSIKPVGTLADGDTIYASACGSLVQADVNMAGTLAAEVMERAIEKAVLSAKMDEAEYLANCLTY</sequence>
<evidence type="ECO:0000256" key="1">
    <source>
        <dbReference type="ARBA" id="ARBA00007068"/>
    </source>
</evidence>
<accession>A0A1H0V4I1</accession>
<dbReference type="OrthoDB" id="9808347at2"/>
<dbReference type="AlphaFoldDB" id="A0A1H0V4I1"/>
<keyword evidence="2" id="KW-0645">Protease</keyword>
<dbReference type="PANTHER" id="PTHR36512:SF3">
    <property type="entry name" value="BLR5678 PROTEIN"/>
    <property type="match status" value="1"/>
</dbReference>
<dbReference type="Proteomes" id="UP000182412">
    <property type="component" value="Unassembled WGS sequence"/>
</dbReference>
<dbReference type="RefSeq" id="WP_074573440.1">
    <property type="nucleotide sequence ID" value="NZ_FNJQ01000044.1"/>
</dbReference>
<dbReference type="PANTHER" id="PTHR36512">
    <property type="entry name" value="D-AMINOPEPTIDASE"/>
    <property type="match status" value="1"/>
</dbReference>
<dbReference type="InterPro" id="IPR005321">
    <property type="entry name" value="Peptidase_S58_DmpA"/>
</dbReference>
<dbReference type="Pfam" id="PF03576">
    <property type="entry name" value="Peptidase_S58"/>
    <property type="match status" value="1"/>
</dbReference>
<reference evidence="2 3" key="1">
    <citation type="submission" date="2016-10" db="EMBL/GenBank/DDBJ databases">
        <authorList>
            <person name="de Groot N.N."/>
        </authorList>
    </citation>
    <scope>NUCLEOTIDE SEQUENCE [LARGE SCALE GENOMIC DNA]</scope>
    <source>
        <strain evidence="2 3">S137</strain>
    </source>
</reference>
<evidence type="ECO:0000313" key="3">
    <source>
        <dbReference type="Proteomes" id="UP000182412"/>
    </source>
</evidence>
<organism evidence="2 3">
    <name type="scientific">Selenomonas ruminantium</name>
    <dbReference type="NCBI Taxonomy" id="971"/>
    <lineage>
        <taxon>Bacteria</taxon>
        <taxon>Bacillati</taxon>
        <taxon>Bacillota</taxon>
        <taxon>Negativicutes</taxon>
        <taxon>Selenomonadales</taxon>
        <taxon>Selenomonadaceae</taxon>
        <taxon>Selenomonas</taxon>
    </lineage>
</organism>
<keyword evidence="2" id="KW-0378">Hydrolase</keyword>
<dbReference type="Gene3D" id="3.60.70.12">
    <property type="entry name" value="L-amino peptidase D-ALA esterase/amidase"/>
    <property type="match status" value="1"/>
</dbReference>
<dbReference type="SUPFAM" id="SSF56266">
    <property type="entry name" value="DmpA/ArgJ-like"/>
    <property type="match status" value="1"/>
</dbReference>
<name>A0A1H0V4I1_SELRU</name>
<dbReference type="CDD" id="cd02252">
    <property type="entry name" value="nylC_like"/>
    <property type="match status" value="1"/>
</dbReference>
<gene>
    <name evidence="2" type="ORF">SAMN05216366_1449</name>
</gene>
<proteinExistence type="inferred from homology"/>
<dbReference type="EMBL" id="FNJQ01000044">
    <property type="protein sequence ID" value="SDP72986.1"/>
    <property type="molecule type" value="Genomic_DNA"/>
</dbReference>
<evidence type="ECO:0000313" key="2">
    <source>
        <dbReference type="EMBL" id="SDP72986.1"/>
    </source>
</evidence>
<protein>
    <submittedName>
        <fullName evidence="2">L-aminopeptidase/D-esterase</fullName>
    </submittedName>
</protein>